<evidence type="ECO:0000313" key="2">
    <source>
        <dbReference type="EMBL" id="GDY51582.1"/>
    </source>
</evidence>
<dbReference type="AlphaFoldDB" id="A0A4D4KSC5"/>
<sequence>MAAAVVSTRRSGRSPARTANHPAPPSSASTRESQGGSAVCRGPDDPPDTAVRAEGGQMDIAGQLLLHGVARPRGPIARHVGRVGEARGGRGGGAEPGVQLTHQVALEQDDGQGVAAEQGDHEQQQGDRQQPTAQWEPAAQREPTGR</sequence>
<dbReference type="Proteomes" id="UP000301309">
    <property type="component" value="Unassembled WGS sequence"/>
</dbReference>
<feature type="compositionally biased region" description="Polar residues" evidence="1">
    <location>
        <begin position="26"/>
        <end position="36"/>
    </location>
</feature>
<comment type="caution">
    <text evidence="2">The sequence shown here is derived from an EMBL/GenBank/DDBJ whole genome shotgun (WGS) entry which is preliminary data.</text>
</comment>
<organism evidence="2 3">
    <name type="scientific">Streptomyces violaceusniger</name>
    <dbReference type="NCBI Taxonomy" id="68280"/>
    <lineage>
        <taxon>Bacteria</taxon>
        <taxon>Bacillati</taxon>
        <taxon>Actinomycetota</taxon>
        <taxon>Actinomycetes</taxon>
        <taxon>Kitasatosporales</taxon>
        <taxon>Streptomycetaceae</taxon>
        <taxon>Streptomyces</taxon>
        <taxon>Streptomyces violaceusniger group</taxon>
    </lineage>
</organism>
<accession>A0A4D4KSC5</accession>
<protein>
    <submittedName>
        <fullName evidence="2">Uncharacterized protein</fullName>
    </submittedName>
</protein>
<proteinExistence type="predicted"/>
<feature type="region of interest" description="Disordered" evidence="1">
    <location>
        <begin position="1"/>
        <end position="53"/>
    </location>
</feature>
<feature type="region of interest" description="Disordered" evidence="1">
    <location>
        <begin position="82"/>
        <end position="146"/>
    </location>
</feature>
<evidence type="ECO:0000256" key="1">
    <source>
        <dbReference type="SAM" id="MobiDB-lite"/>
    </source>
</evidence>
<keyword evidence="3" id="KW-1185">Reference proteome</keyword>
<name>A0A4D4KSC5_STRVO</name>
<evidence type="ECO:0000313" key="3">
    <source>
        <dbReference type="Proteomes" id="UP000301309"/>
    </source>
</evidence>
<reference evidence="2 3" key="1">
    <citation type="journal article" date="2020" name="Int. J. Syst. Evol. Microbiol.">
        <title>Reclassification of Streptomyces castelarensis and Streptomyces sporoclivatus as later heterotypic synonyms of Streptomyces antimycoticus.</title>
        <authorList>
            <person name="Komaki H."/>
            <person name="Tamura T."/>
        </authorList>
    </citation>
    <scope>NUCLEOTIDE SEQUENCE [LARGE SCALE GENOMIC DNA]</scope>
    <source>
        <strain evidence="2 3">NBRC 13459</strain>
    </source>
</reference>
<dbReference type="EMBL" id="BJHW01000001">
    <property type="protein sequence ID" value="GDY51582.1"/>
    <property type="molecule type" value="Genomic_DNA"/>
</dbReference>
<gene>
    <name evidence="2" type="ORF">SVIO_022050</name>
</gene>